<protein>
    <submittedName>
        <fullName evidence="2">Uncharacterized protein</fullName>
    </submittedName>
</protein>
<reference evidence="2" key="1">
    <citation type="submission" date="2022-11" db="UniProtKB">
        <authorList>
            <consortium name="WormBaseParasite"/>
        </authorList>
    </citation>
    <scope>IDENTIFICATION</scope>
</reference>
<dbReference type="AlphaFoldDB" id="A0A915JRE7"/>
<organism evidence="1 2">
    <name type="scientific">Romanomermis culicivorax</name>
    <name type="common">Nematode worm</name>
    <dbReference type="NCBI Taxonomy" id="13658"/>
    <lineage>
        <taxon>Eukaryota</taxon>
        <taxon>Metazoa</taxon>
        <taxon>Ecdysozoa</taxon>
        <taxon>Nematoda</taxon>
        <taxon>Enoplea</taxon>
        <taxon>Dorylaimia</taxon>
        <taxon>Mermithida</taxon>
        <taxon>Mermithoidea</taxon>
        <taxon>Mermithidae</taxon>
        <taxon>Romanomermis</taxon>
    </lineage>
</organism>
<keyword evidence="1" id="KW-1185">Reference proteome</keyword>
<sequence>MGSRLLPEDAKKIVGKPSTGYSSKRSLAVASNLAMTMFGSDFNFVANSSLCKKCSTCIGRKFLYFDVQISRELMFSTSMYELMTTPAYVV</sequence>
<accession>A0A915JRE7</accession>
<dbReference type="Proteomes" id="UP000887565">
    <property type="component" value="Unplaced"/>
</dbReference>
<evidence type="ECO:0000313" key="1">
    <source>
        <dbReference type="Proteomes" id="UP000887565"/>
    </source>
</evidence>
<name>A0A915JRE7_ROMCU</name>
<proteinExistence type="predicted"/>
<dbReference type="WBParaSite" id="nRc.2.0.1.t28850-RA">
    <property type="protein sequence ID" value="nRc.2.0.1.t28850-RA"/>
    <property type="gene ID" value="nRc.2.0.1.g28850"/>
</dbReference>
<evidence type="ECO:0000313" key="2">
    <source>
        <dbReference type="WBParaSite" id="nRc.2.0.1.t28850-RA"/>
    </source>
</evidence>